<comment type="caution">
    <text evidence="8">The sequence shown here is derived from an EMBL/GenBank/DDBJ whole genome shotgun (WGS) entry which is preliminary data.</text>
</comment>
<feature type="transmembrane region" description="Helical" evidence="7">
    <location>
        <begin position="24"/>
        <end position="45"/>
    </location>
</feature>
<keyword evidence="8" id="KW-0282">Flagellum</keyword>
<dbReference type="PANTHER" id="PTHR30065:SF8">
    <property type="entry name" value="FLAGELLAR BIOSYNTHETIC PROTEIN FLIR"/>
    <property type="match status" value="1"/>
</dbReference>
<organism evidence="8 9">
    <name type="scientific">Pandoraea pulmonicola</name>
    <dbReference type="NCBI Taxonomy" id="93221"/>
    <lineage>
        <taxon>Bacteria</taxon>
        <taxon>Pseudomonadati</taxon>
        <taxon>Pseudomonadota</taxon>
        <taxon>Betaproteobacteria</taxon>
        <taxon>Burkholderiales</taxon>
        <taxon>Burkholderiaceae</taxon>
        <taxon>Pandoraea</taxon>
    </lineage>
</organism>
<accession>A0AAJ5CZR0</accession>
<evidence type="ECO:0000313" key="9">
    <source>
        <dbReference type="Proteomes" id="UP000254589"/>
    </source>
</evidence>
<comment type="subcellular location">
    <subcellularLocation>
        <location evidence="1">Cell membrane</location>
        <topology evidence="1">Multi-pass membrane protein</topology>
    </subcellularLocation>
</comment>
<evidence type="ECO:0000256" key="6">
    <source>
        <dbReference type="ARBA" id="ARBA00023136"/>
    </source>
</evidence>
<gene>
    <name evidence="8" type="ORF">NCTC13159_01355</name>
</gene>
<evidence type="ECO:0000313" key="8">
    <source>
        <dbReference type="EMBL" id="SUA89884.1"/>
    </source>
</evidence>
<dbReference type="InterPro" id="IPR002010">
    <property type="entry name" value="T3SS_IM_R"/>
</dbReference>
<evidence type="ECO:0000256" key="5">
    <source>
        <dbReference type="ARBA" id="ARBA00022989"/>
    </source>
</evidence>
<keyword evidence="8" id="KW-0969">Cilium</keyword>
<evidence type="ECO:0000256" key="1">
    <source>
        <dbReference type="ARBA" id="ARBA00004651"/>
    </source>
</evidence>
<evidence type="ECO:0000256" key="3">
    <source>
        <dbReference type="ARBA" id="ARBA00022475"/>
    </source>
</evidence>
<dbReference type="PRINTS" id="PR00953">
    <property type="entry name" value="TYPE3IMRPROT"/>
</dbReference>
<dbReference type="RefSeq" id="WP_084072466.1">
    <property type="nucleotide sequence ID" value="NZ_CP010310.2"/>
</dbReference>
<evidence type="ECO:0000256" key="7">
    <source>
        <dbReference type="SAM" id="Phobius"/>
    </source>
</evidence>
<dbReference type="GO" id="GO:0006605">
    <property type="term" value="P:protein targeting"/>
    <property type="evidence" value="ECO:0007669"/>
    <property type="project" value="InterPro"/>
</dbReference>
<keyword evidence="3" id="KW-1003">Cell membrane</keyword>
<comment type="similarity">
    <text evidence="2">Belongs to the FliR/MopE/SpaR family.</text>
</comment>
<proteinExistence type="inferred from homology"/>
<feature type="transmembrane region" description="Helical" evidence="7">
    <location>
        <begin position="192"/>
        <end position="218"/>
    </location>
</feature>
<protein>
    <submittedName>
        <fullName evidence="8">Flagellar biosynthesis protein FliR</fullName>
    </submittedName>
</protein>
<keyword evidence="6 7" id="KW-0472">Membrane</keyword>
<evidence type="ECO:0000256" key="4">
    <source>
        <dbReference type="ARBA" id="ARBA00022692"/>
    </source>
</evidence>
<feature type="transmembrane region" description="Helical" evidence="7">
    <location>
        <begin position="96"/>
        <end position="121"/>
    </location>
</feature>
<dbReference type="GO" id="GO:0005886">
    <property type="term" value="C:plasma membrane"/>
    <property type="evidence" value="ECO:0007669"/>
    <property type="project" value="UniProtKB-SubCell"/>
</dbReference>
<keyword evidence="5 7" id="KW-1133">Transmembrane helix</keyword>
<feature type="transmembrane region" description="Helical" evidence="7">
    <location>
        <begin position="142"/>
        <end position="172"/>
    </location>
</feature>
<keyword evidence="8" id="KW-0966">Cell projection</keyword>
<sequence>MPTTFPPQLSFATWPGLEGWLAQWPAQLVLLWWPFCRFFAALSMLPLVGEGVVPMRWRILAALASSLALWPVLARTGVPATDPFSLAGVALAAEQVLVGAGLGLAFFIVRALLTLVGYLCASQMGLAMAAMNDPMNGEATEPVSLLLVCLGMLLFFIADGHLVAMAIVGRSFDVWPVGGGLPLDGLSGLLRALGWTLAAAMTLALPVVLTTFVVQFGLGLLNRAAPALNLFSLGFAVTTLVGLVVLAAVVPALPAHYLTLTERVLDALGPVSREH</sequence>
<reference evidence="8 9" key="1">
    <citation type="submission" date="2018-06" db="EMBL/GenBank/DDBJ databases">
        <authorList>
            <consortium name="Pathogen Informatics"/>
            <person name="Doyle S."/>
        </authorList>
    </citation>
    <scope>NUCLEOTIDE SEQUENCE [LARGE SCALE GENOMIC DNA]</scope>
    <source>
        <strain evidence="8 9">NCTC13159</strain>
    </source>
</reference>
<dbReference type="EMBL" id="UGSJ01000001">
    <property type="protein sequence ID" value="SUA89884.1"/>
    <property type="molecule type" value="Genomic_DNA"/>
</dbReference>
<dbReference type="Pfam" id="PF01311">
    <property type="entry name" value="Bac_export_1"/>
    <property type="match status" value="1"/>
</dbReference>
<dbReference type="AlphaFoldDB" id="A0AAJ5CZR0"/>
<dbReference type="Proteomes" id="UP000254589">
    <property type="component" value="Unassembled WGS sequence"/>
</dbReference>
<keyword evidence="4 7" id="KW-0812">Transmembrane</keyword>
<name>A0AAJ5CZR0_PANPU</name>
<feature type="transmembrane region" description="Helical" evidence="7">
    <location>
        <begin position="230"/>
        <end position="253"/>
    </location>
</feature>
<feature type="transmembrane region" description="Helical" evidence="7">
    <location>
        <begin position="57"/>
        <end position="76"/>
    </location>
</feature>
<dbReference type="PANTHER" id="PTHR30065">
    <property type="entry name" value="FLAGELLAR BIOSYNTHETIC PROTEIN FLIR"/>
    <property type="match status" value="1"/>
</dbReference>
<evidence type="ECO:0000256" key="2">
    <source>
        <dbReference type="ARBA" id="ARBA00009772"/>
    </source>
</evidence>